<dbReference type="EMBL" id="BNJF01000001">
    <property type="protein sequence ID" value="GHO45051.1"/>
    <property type="molecule type" value="Genomic_DNA"/>
</dbReference>
<dbReference type="Gene3D" id="3.30.390.10">
    <property type="entry name" value="Enolase-like, N-terminal domain"/>
    <property type="match status" value="1"/>
</dbReference>
<keyword evidence="3" id="KW-1185">Reference proteome</keyword>
<dbReference type="Proteomes" id="UP000612362">
    <property type="component" value="Unassembled WGS sequence"/>
</dbReference>
<evidence type="ECO:0000313" key="3">
    <source>
        <dbReference type="Proteomes" id="UP000612362"/>
    </source>
</evidence>
<dbReference type="RefSeq" id="WP_220194407.1">
    <property type="nucleotide sequence ID" value="NZ_BNJF01000001.1"/>
</dbReference>
<evidence type="ECO:0000256" key="1">
    <source>
        <dbReference type="SAM" id="Phobius"/>
    </source>
</evidence>
<accession>A0A8J3HXI5</accession>
<dbReference type="InterPro" id="IPR029017">
    <property type="entry name" value="Enolase-like_N"/>
</dbReference>
<proteinExistence type="predicted"/>
<comment type="caution">
    <text evidence="2">The sequence shown here is derived from an EMBL/GenBank/DDBJ whole genome shotgun (WGS) entry which is preliminary data.</text>
</comment>
<name>A0A8J3HXI5_9CHLR</name>
<keyword evidence="1" id="KW-0472">Membrane</keyword>
<gene>
    <name evidence="2" type="ORF">KSX_32140</name>
</gene>
<dbReference type="SUPFAM" id="SSF54826">
    <property type="entry name" value="Enolase N-terminal domain-like"/>
    <property type="match status" value="1"/>
</dbReference>
<evidence type="ECO:0000313" key="2">
    <source>
        <dbReference type="EMBL" id="GHO45051.1"/>
    </source>
</evidence>
<dbReference type="AlphaFoldDB" id="A0A8J3HXI5"/>
<reference evidence="2" key="1">
    <citation type="submission" date="2020-10" db="EMBL/GenBank/DDBJ databases">
        <title>Taxonomic study of unclassified bacteria belonging to the class Ktedonobacteria.</title>
        <authorList>
            <person name="Yabe S."/>
            <person name="Wang C.M."/>
            <person name="Zheng Y."/>
            <person name="Sakai Y."/>
            <person name="Cavaletti L."/>
            <person name="Monciardini P."/>
            <person name="Donadio S."/>
        </authorList>
    </citation>
    <scope>NUCLEOTIDE SEQUENCE</scope>
    <source>
        <strain evidence="2">SOSP1-1</strain>
    </source>
</reference>
<feature type="transmembrane region" description="Helical" evidence="1">
    <location>
        <begin position="110"/>
        <end position="132"/>
    </location>
</feature>
<protein>
    <recommendedName>
        <fullName evidence="4">Mandelate racemase/muconate lactonizing enzyme N-terminal domain-containing protein</fullName>
    </recommendedName>
</protein>
<organism evidence="2 3">
    <name type="scientific">Ktedonospora formicarum</name>
    <dbReference type="NCBI Taxonomy" id="2778364"/>
    <lineage>
        <taxon>Bacteria</taxon>
        <taxon>Bacillati</taxon>
        <taxon>Chloroflexota</taxon>
        <taxon>Ktedonobacteria</taxon>
        <taxon>Ktedonobacterales</taxon>
        <taxon>Ktedonobacteraceae</taxon>
        <taxon>Ktedonospora</taxon>
    </lineage>
</organism>
<keyword evidence="1" id="KW-1133">Transmembrane helix</keyword>
<keyword evidence="1" id="KW-0812">Transmembrane</keyword>
<sequence>MTSCIADVNIRHLSLPLESSYRASRNHQVRTRFSATLIEVHTDAGIAGYGSGDSIYGFDQLVCLFARRNVRWTERQSDALATLALHSARYWPLDIAIWDAQTSPQTFRCFAFGVGILIIFPLIAQRASWAILSREGNGLGLMANPHCAVAQGTRLFFEYLCARP</sequence>
<evidence type="ECO:0008006" key="4">
    <source>
        <dbReference type="Google" id="ProtNLM"/>
    </source>
</evidence>